<organism evidence="8">
    <name type="scientific">Phaeodactylum tricornutum</name>
    <name type="common">Diatom</name>
    <dbReference type="NCBI Taxonomy" id="2850"/>
    <lineage>
        <taxon>Eukaryota</taxon>
        <taxon>Sar</taxon>
        <taxon>Stramenopiles</taxon>
        <taxon>Ochrophyta</taxon>
        <taxon>Bacillariophyta</taxon>
        <taxon>Bacillariophyceae</taxon>
        <taxon>Bacillariophycidae</taxon>
        <taxon>Naviculales</taxon>
        <taxon>Phaeodactylaceae</taxon>
        <taxon>Phaeodactylum</taxon>
    </lineage>
</organism>
<dbReference type="GO" id="GO:0032979">
    <property type="term" value="P:protein insertion into mitochondrial inner membrane from matrix"/>
    <property type="evidence" value="ECO:0007669"/>
    <property type="project" value="TreeGrafter"/>
</dbReference>
<gene>
    <name evidence="8" type="ORF">PTTT1_LOCUS3972</name>
</gene>
<keyword evidence="2 5" id="KW-0812">Transmembrane</keyword>
<dbReference type="NCBIfam" id="TIGR03592">
    <property type="entry name" value="yidC_oxa1_cterm"/>
    <property type="match status" value="1"/>
</dbReference>
<keyword evidence="3 6" id="KW-1133">Transmembrane helix</keyword>
<dbReference type="GO" id="GO:0005743">
    <property type="term" value="C:mitochondrial inner membrane"/>
    <property type="evidence" value="ECO:0007669"/>
    <property type="project" value="TreeGrafter"/>
</dbReference>
<reference evidence="8" key="1">
    <citation type="submission" date="2022-02" db="EMBL/GenBank/DDBJ databases">
        <authorList>
            <person name="Giguere J D."/>
        </authorList>
    </citation>
    <scope>NUCLEOTIDE SEQUENCE</scope>
    <source>
        <strain evidence="8">CCAP 1055/1</strain>
    </source>
</reference>
<name>A0A8J9T5A1_PHATR</name>
<evidence type="ECO:0000256" key="4">
    <source>
        <dbReference type="ARBA" id="ARBA00023136"/>
    </source>
</evidence>
<feature type="domain" description="Membrane insertase YidC/Oxa/ALB C-terminal" evidence="7">
    <location>
        <begin position="12"/>
        <end position="207"/>
    </location>
</feature>
<evidence type="ECO:0000256" key="3">
    <source>
        <dbReference type="ARBA" id="ARBA00022989"/>
    </source>
</evidence>
<feature type="transmembrane region" description="Helical" evidence="6">
    <location>
        <begin position="172"/>
        <end position="194"/>
    </location>
</feature>
<proteinExistence type="inferred from homology"/>
<dbReference type="GO" id="GO:0032977">
    <property type="term" value="F:membrane insertase activity"/>
    <property type="evidence" value="ECO:0007669"/>
    <property type="project" value="InterPro"/>
</dbReference>
<evidence type="ECO:0000313" key="8">
    <source>
        <dbReference type="EMBL" id="CAG9277483.1"/>
    </source>
</evidence>
<evidence type="ECO:0000256" key="1">
    <source>
        <dbReference type="ARBA" id="ARBA00004141"/>
    </source>
</evidence>
<comment type="similarity">
    <text evidence="5">Belongs to the OXA1/ALB3/YidC family.</text>
</comment>
<accession>A0A8J9T5A1</accession>
<dbReference type="InterPro" id="IPR001708">
    <property type="entry name" value="YidC/ALB3/OXA1/COX18"/>
</dbReference>
<evidence type="ECO:0000256" key="6">
    <source>
        <dbReference type="SAM" id="Phobius"/>
    </source>
</evidence>
<feature type="non-terminal residue" evidence="8">
    <location>
        <position position="1"/>
    </location>
</feature>
<comment type="subcellular location">
    <subcellularLocation>
        <location evidence="1 5">Membrane</location>
        <topology evidence="1 5">Multi-pass membrane protein</topology>
    </subcellularLocation>
</comment>
<feature type="transmembrane region" description="Helical" evidence="6">
    <location>
        <begin position="87"/>
        <end position="105"/>
    </location>
</feature>
<protein>
    <recommendedName>
        <fullName evidence="7">Membrane insertase YidC/Oxa/ALB C-terminal domain-containing protein</fullName>
    </recommendedName>
</protein>
<dbReference type="InterPro" id="IPR028055">
    <property type="entry name" value="YidC/Oxa/ALB_C"/>
</dbReference>
<feature type="transmembrane region" description="Helical" evidence="6">
    <location>
        <begin position="133"/>
        <end position="151"/>
    </location>
</feature>
<feature type="transmembrane region" description="Helical" evidence="6">
    <location>
        <begin position="12"/>
        <end position="33"/>
    </location>
</feature>
<dbReference type="EMBL" id="OU594942">
    <property type="protein sequence ID" value="CAG9277483.1"/>
    <property type="molecule type" value="Genomic_DNA"/>
</dbReference>
<dbReference type="Pfam" id="PF02096">
    <property type="entry name" value="60KD_IMP"/>
    <property type="match status" value="1"/>
</dbReference>
<dbReference type="PANTHER" id="PTHR12428:SF65">
    <property type="entry name" value="CYTOCHROME C OXIDASE ASSEMBLY PROTEIN COX18, MITOCHONDRIAL"/>
    <property type="match status" value="1"/>
</dbReference>
<feature type="non-terminal residue" evidence="8">
    <location>
        <position position="229"/>
    </location>
</feature>
<dbReference type="CDD" id="cd20069">
    <property type="entry name" value="5TM_Oxa1-like"/>
    <property type="match status" value="1"/>
</dbReference>
<evidence type="ECO:0000256" key="2">
    <source>
        <dbReference type="ARBA" id="ARBA00022692"/>
    </source>
</evidence>
<evidence type="ECO:0000256" key="5">
    <source>
        <dbReference type="RuleBase" id="RU003945"/>
    </source>
</evidence>
<sequence length="229" mass="25645">VKSLHEFSGLEYGWSIVGVTVILRLCLFPVMVASQQTSSRMAHLQPELQQIKARYEALGTPSRQDQLQFSGQMKAIFAKYKVKPFRAFAGPVIQMPLFMGMFFGLRKMPSIFPEELSTGGMYWFTDLTASDPLYILPFTSALSFLALIELGKEQMVAQNAQSGHLMVNFFRVMSIGMVPVCVNFEAAMLCYWTSNNFMTLTQTAILKAPAARSYFGIWDAPKPVPGQEP</sequence>
<dbReference type="Proteomes" id="UP000836788">
    <property type="component" value="Chromosome 1"/>
</dbReference>
<dbReference type="PANTHER" id="PTHR12428">
    <property type="entry name" value="OXA1"/>
    <property type="match status" value="1"/>
</dbReference>
<evidence type="ECO:0000259" key="7">
    <source>
        <dbReference type="Pfam" id="PF02096"/>
    </source>
</evidence>
<dbReference type="AlphaFoldDB" id="A0A8J9T5A1"/>
<keyword evidence="4 6" id="KW-0472">Membrane</keyword>